<dbReference type="GeneID" id="39872937"/>
<comment type="caution">
    <text evidence="5">The sequence shown here is derived from an EMBL/GenBank/DDBJ whole genome shotgun (WGS) entry which is preliminary data.</text>
</comment>
<organism evidence="5 6">
    <name type="scientific">Babesia ovata</name>
    <dbReference type="NCBI Taxonomy" id="189622"/>
    <lineage>
        <taxon>Eukaryota</taxon>
        <taxon>Sar</taxon>
        <taxon>Alveolata</taxon>
        <taxon>Apicomplexa</taxon>
        <taxon>Aconoidasida</taxon>
        <taxon>Piroplasmida</taxon>
        <taxon>Babesiidae</taxon>
        <taxon>Babesia</taxon>
    </lineage>
</organism>
<dbReference type="InterPro" id="IPR007052">
    <property type="entry name" value="CS_dom"/>
</dbReference>
<name>A0A2H6K840_9APIC</name>
<dbReference type="Proteomes" id="UP000236319">
    <property type="component" value="Unassembled WGS sequence"/>
</dbReference>
<keyword evidence="2" id="KW-0104">Cadmium</keyword>
<evidence type="ECO:0000256" key="3">
    <source>
        <dbReference type="ARBA" id="ARBA00025733"/>
    </source>
</evidence>
<reference evidence="5 6" key="1">
    <citation type="journal article" date="2017" name="BMC Genomics">
        <title>Whole-genome assembly of Babesia ovata and comparative genomics between closely related pathogens.</title>
        <authorList>
            <person name="Yamagishi J."/>
            <person name="Asada M."/>
            <person name="Hakimi H."/>
            <person name="Tanaka T.Q."/>
            <person name="Sugimoto C."/>
            <person name="Kawazu S."/>
        </authorList>
    </citation>
    <scope>NUCLEOTIDE SEQUENCE [LARGE SCALE GENOMIC DNA]</scope>
    <source>
        <strain evidence="5 6">Miyake</strain>
    </source>
</reference>
<comment type="similarity">
    <text evidence="1">Belongs to the metallothionein superfamily. Type 2 family.</text>
</comment>
<dbReference type="EMBL" id="BDSA01000001">
    <property type="protein sequence ID" value="GBE59167.1"/>
    <property type="molecule type" value="Genomic_DNA"/>
</dbReference>
<dbReference type="RefSeq" id="XP_028865410.1">
    <property type="nucleotide sequence ID" value="XM_029009577.1"/>
</dbReference>
<dbReference type="AlphaFoldDB" id="A0A2H6K840"/>
<dbReference type="PANTHER" id="PTHR22932">
    <property type="entry name" value="TELOMERASE-BINDING PROTEIN P23 HSP90 CO-CHAPERONE"/>
    <property type="match status" value="1"/>
</dbReference>
<dbReference type="GO" id="GO:0006457">
    <property type="term" value="P:protein folding"/>
    <property type="evidence" value="ECO:0007669"/>
    <property type="project" value="TreeGrafter"/>
</dbReference>
<protein>
    <recommendedName>
        <fullName evidence="4">CS domain-containing protein</fullName>
    </recommendedName>
</protein>
<evidence type="ECO:0000313" key="5">
    <source>
        <dbReference type="EMBL" id="GBE59167.1"/>
    </source>
</evidence>
<dbReference type="GO" id="GO:0051087">
    <property type="term" value="F:protein-folding chaperone binding"/>
    <property type="evidence" value="ECO:0007669"/>
    <property type="project" value="TreeGrafter"/>
</dbReference>
<dbReference type="InterPro" id="IPR045250">
    <property type="entry name" value="p23-like"/>
</dbReference>
<dbReference type="CDD" id="cd06465">
    <property type="entry name" value="p23_hB-ind1_like"/>
    <property type="match status" value="1"/>
</dbReference>
<dbReference type="InterPro" id="IPR001008">
    <property type="entry name" value="Metalthion_mollusc"/>
</dbReference>
<dbReference type="GO" id="GO:0051131">
    <property type="term" value="P:chaperone-mediated protein complex assembly"/>
    <property type="evidence" value="ECO:0007669"/>
    <property type="project" value="TreeGrafter"/>
</dbReference>
<evidence type="ECO:0000256" key="1">
    <source>
        <dbReference type="ARBA" id="ARBA00005508"/>
    </source>
</evidence>
<dbReference type="VEuPathDB" id="PiroplasmaDB:BOVATA_006600"/>
<evidence type="ECO:0000256" key="2">
    <source>
        <dbReference type="ARBA" id="ARBA00022539"/>
    </source>
</evidence>
<dbReference type="GO" id="GO:0046872">
    <property type="term" value="F:metal ion binding"/>
    <property type="evidence" value="ECO:0007669"/>
    <property type="project" value="InterPro"/>
</dbReference>
<accession>A0A2H6K840</accession>
<dbReference type="GO" id="GO:0051879">
    <property type="term" value="F:Hsp90 protein binding"/>
    <property type="evidence" value="ECO:0007669"/>
    <property type="project" value="InterPro"/>
</dbReference>
<gene>
    <name evidence="5" type="ORF">BOVATA_006600</name>
</gene>
<dbReference type="InterPro" id="IPR008978">
    <property type="entry name" value="HSP20-like_chaperone"/>
</dbReference>
<feature type="domain" description="CS" evidence="4">
    <location>
        <begin position="1"/>
        <end position="70"/>
    </location>
</feature>
<dbReference type="PANTHER" id="PTHR22932:SF1">
    <property type="entry name" value="CO-CHAPERONE PROTEIN DAF-41"/>
    <property type="match status" value="1"/>
</dbReference>
<evidence type="ECO:0000313" key="6">
    <source>
        <dbReference type="Proteomes" id="UP000236319"/>
    </source>
</evidence>
<proteinExistence type="inferred from homology"/>
<sequence length="272" mass="29302">MTVELEDNKDTHIDLKDDALTIKAKKDGKDYECAISFYKPIKASEVMKADERFLRFKLPKADEEKWPSLNSDGKKHWLKIDWDRWVDSDAEDDDVARDNFDMGNFGNFGDFAGMSPDGFEDDDEDFMGDENDFDKKVDCCSAGDCGCDKCECGSVCNCGSKCKCEECACDVDCDCDAECLNTDGGKVNECCSKGDCACDKCECGSVCKCGADCKCADCACDTDCDCGAACVNVTASSGASCKCCDDCTCGSNCACTPENMCTPNCKCAATAA</sequence>
<dbReference type="SUPFAM" id="SSF49764">
    <property type="entry name" value="HSP20-like chaperones"/>
    <property type="match status" value="1"/>
</dbReference>
<evidence type="ECO:0000259" key="4">
    <source>
        <dbReference type="PROSITE" id="PS51203"/>
    </source>
</evidence>
<dbReference type="Gene3D" id="2.60.40.790">
    <property type="match status" value="1"/>
</dbReference>
<dbReference type="GO" id="GO:0005829">
    <property type="term" value="C:cytosol"/>
    <property type="evidence" value="ECO:0007669"/>
    <property type="project" value="TreeGrafter"/>
</dbReference>
<dbReference type="PROSITE" id="PS51203">
    <property type="entry name" value="CS"/>
    <property type="match status" value="1"/>
</dbReference>
<comment type="similarity">
    <text evidence="3">Belongs to the p23/wos2 family.</text>
</comment>
<dbReference type="PRINTS" id="PR00875">
    <property type="entry name" value="MTMOLLUSC"/>
</dbReference>
<dbReference type="GO" id="GO:0005634">
    <property type="term" value="C:nucleus"/>
    <property type="evidence" value="ECO:0007669"/>
    <property type="project" value="TreeGrafter"/>
</dbReference>
<dbReference type="OrthoDB" id="1564555at2759"/>
<keyword evidence="6" id="KW-1185">Reference proteome</keyword>